<feature type="compositionally biased region" description="Basic and acidic residues" evidence="1">
    <location>
        <begin position="11"/>
        <end position="23"/>
    </location>
</feature>
<dbReference type="Proteomes" id="UP001163823">
    <property type="component" value="Chromosome 10"/>
</dbReference>
<feature type="region of interest" description="Disordered" evidence="1">
    <location>
        <begin position="1"/>
        <end position="24"/>
    </location>
</feature>
<name>A0AAD7PGE5_QUISA</name>
<dbReference type="PANTHER" id="PTHR33333:SF32">
    <property type="entry name" value="PSAD1"/>
    <property type="match status" value="1"/>
</dbReference>
<keyword evidence="4" id="KW-1185">Reference proteome</keyword>
<proteinExistence type="predicted"/>
<gene>
    <name evidence="3" type="ORF">O6P43_025575</name>
</gene>
<reference evidence="3" key="1">
    <citation type="journal article" date="2023" name="Science">
        <title>Elucidation of the pathway for biosynthesis of saponin adjuvants from the soapbark tree.</title>
        <authorList>
            <person name="Reed J."/>
            <person name="Orme A."/>
            <person name="El-Demerdash A."/>
            <person name="Owen C."/>
            <person name="Martin L.B.B."/>
            <person name="Misra R.C."/>
            <person name="Kikuchi S."/>
            <person name="Rejzek M."/>
            <person name="Martin A.C."/>
            <person name="Harkess A."/>
            <person name="Leebens-Mack J."/>
            <person name="Louveau T."/>
            <person name="Stephenson M.J."/>
            <person name="Osbourn A."/>
        </authorList>
    </citation>
    <scope>NUCLEOTIDE SEQUENCE</scope>
    <source>
        <strain evidence="3">S10</strain>
    </source>
</reference>
<evidence type="ECO:0000313" key="4">
    <source>
        <dbReference type="Proteomes" id="UP001163823"/>
    </source>
</evidence>
<accession>A0AAD7PGE5</accession>
<evidence type="ECO:0000256" key="2">
    <source>
        <dbReference type="SAM" id="Phobius"/>
    </source>
</evidence>
<feature type="region of interest" description="Disordered" evidence="1">
    <location>
        <begin position="45"/>
        <end position="74"/>
    </location>
</feature>
<dbReference type="KEGG" id="qsa:O6P43_025575"/>
<organism evidence="3 4">
    <name type="scientific">Quillaja saponaria</name>
    <name type="common">Soap bark tree</name>
    <dbReference type="NCBI Taxonomy" id="32244"/>
    <lineage>
        <taxon>Eukaryota</taxon>
        <taxon>Viridiplantae</taxon>
        <taxon>Streptophyta</taxon>
        <taxon>Embryophyta</taxon>
        <taxon>Tracheophyta</taxon>
        <taxon>Spermatophyta</taxon>
        <taxon>Magnoliopsida</taxon>
        <taxon>eudicotyledons</taxon>
        <taxon>Gunneridae</taxon>
        <taxon>Pentapetalae</taxon>
        <taxon>rosids</taxon>
        <taxon>fabids</taxon>
        <taxon>Fabales</taxon>
        <taxon>Quillajaceae</taxon>
        <taxon>Quillaja</taxon>
    </lineage>
</organism>
<comment type="caution">
    <text evidence="3">The sequence shown here is derived from an EMBL/GenBank/DDBJ whole genome shotgun (WGS) entry which is preliminary data.</text>
</comment>
<dbReference type="PANTHER" id="PTHR33333">
    <property type="entry name" value="ERYTHROCYTE MEMBRANE PROTEIN 1-LIKE"/>
    <property type="match status" value="1"/>
</dbReference>
<feature type="compositionally biased region" description="Polar residues" evidence="1">
    <location>
        <begin position="1"/>
        <end position="10"/>
    </location>
</feature>
<dbReference type="EMBL" id="JARAOO010000010">
    <property type="protein sequence ID" value="KAJ7953940.1"/>
    <property type="molecule type" value="Genomic_DNA"/>
</dbReference>
<dbReference type="AlphaFoldDB" id="A0AAD7PGE5"/>
<feature type="transmembrane region" description="Helical" evidence="2">
    <location>
        <begin position="24"/>
        <end position="45"/>
    </location>
</feature>
<dbReference type="InterPro" id="IPR039926">
    <property type="entry name" value="Egg_app_1"/>
</dbReference>
<keyword evidence="2" id="KW-1133">Transmembrane helix</keyword>
<feature type="compositionally biased region" description="Basic and acidic residues" evidence="1">
    <location>
        <begin position="51"/>
        <end position="74"/>
    </location>
</feature>
<keyword evidence="2" id="KW-0472">Membrane</keyword>
<evidence type="ECO:0000313" key="3">
    <source>
        <dbReference type="EMBL" id="KAJ7953940.1"/>
    </source>
</evidence>
<evidence type="ECO:0000256" key="1">
    <source>
        <dbReference type="SAM" id="MobiDB-lite"/>
    </source>
</evidence>
<protein>
    <submittedName>
        <fullName evidence="3">Regulator of nonsense transcripts 3B like</fullName>
    </submittedName>
</protein>
<sequence>MGSSESTQNSSERENGLGKERAEASIGAGAAVAAALVGGAIYLLSGSSSSSEKDRETMKPPGRPGERIYRDEFEKDPATYFRNLRKRG</sequence>
<keyword evidence="2" id="KW-0812">Transmembrane</keyword>